<reference evidence="8 9" key="1">
    <citation type="submission" date="2024-01" db="EMBL/GenBank/DDBJ databases">
        <title>The complete chloroplast genome sequence of Lithospermum erythrorhizon: insights into the phylogenetic relationship among Boraginaceae species and the maternal lineages of purple gromwells.</title>
        <authorList>
            <person name="Okada T."/>
            <person name="Watanabe K."/>
        </authorList>
    </citation>
    <scope>NUCLEOTIDE SEQUENCE [LARGE SCALE GENOMIC DNA]</scope>
</reference>
<dbReference type="SUPFAM" id="SSF57850">
    <property type="entry name" value="RING/U-box"/>
    <property type="match status" value="1"/>
</dbReference>
<keyword evidence="1" id="KW-0479">Metal-binding</keyword>
<keyword evidence="6" id="KW-1133">Transmembrane helix</keyword>
<evidence type="ECO:0000256" key="1">
    <source>
        <dbReference type="ARBA" id="ARBA00022723"/>
    </source>
</evidence>
<dbReference type="PANTHER" id="PTHR45798:SF97">
    <property type="entry name" value="ALCOHOL-SENSITIVE RING FINGER PROTEIN 1"/>
    <property type="match status" value="1"/>
</dbReference>
<keyword evidence="9" id="KW-1185">Reference proteome</keyword>
<name>A0AAV3RB46_LITER</name>
<dbReference type="InterPro" id="IPR001841">
    <property type="entry name" value="Znf_RING"/>
</dbReference>
<dbReference type="SMART" id="SM01197">
    <property type="entry name" value="FANCL_C"/>
    <property type="match status" value="1"/>
</dbReference>
<dbReference type="Pfam" id="PF13639">
    <property type="entry name" value="zf-RING_2"/>
    <property type="match status" value="1"/>
</dbReference>
<accession>A0AAV3RB46</accession>
<proteinExistence type="predicted"/>
<keyword evidence="3" id="KW-0862">Zinc</keyword>
<feature type="domain" description="RING-type" evidence="7">
    <location>
        <begin position="95"/>
        <end position="137"/>
    </location>
</feature>
<evidence type="ECO:0000259" key="7">
    <source>
        <dbReference type="PROSITE" id="PS50089"/>
    </source>
</evidence>
<dbReference type="CDD" id="cd16461">
    <property type="entry name" value="RING-H2_EL5-like"/>
    <property type="match status" value="1"/>
</dbReference>
<evidence type="ECO:0000256" key="3">
    <source>
        <dbReference type="ARBA" id="ARBA00022833"/>
    </source>
</evidence>
<comment type="caution">
    <text evidence="8">The sequence shown here is derived from an EMBL/GenBank/DDBJ whole genome shotgun (WGS) entry which is preliminary data.</text>
</comment>
<feature type="transmembrane region" description="Helical" evidence="6">
    <location>
        <begin position="31"/>
        <end position="52"/>
    </location>
</feature>
<gene>
    <name evidence="8" type="ORF">LIER_43941</name>
</gene>
<evidence type="ECO:0000256" key="2">
    <source>
        <dbReference type="ARBA" id="ARBA00022771"/>
    </source>
</evidence>
<evidence type="ECO:0000256" key="4">
    <source>
        <dbReference type="PROSITE-ProRule" id="PRU00175"/>
    </source>
</evidence>
<dbReference type="Gene3D" id="3.30.40.10">
    <property type="entry name" value="Zinc/RING finger domain, C3HC4 (zinc finger)"/>
    <property type="match status" value="1"/>
</dbReference>
<evidence type="ECO:0000256" key="6">
    <source>
        <dbReference type="SAM" id="Phobius"/>
    </source>
</evidence>
<dbReference type="PANTHER" id="PTHR45798">
    <property type="entry name" value="RING-H2 FINGER PROTEIN ATL61-RELATED-RELATED"/>
    <property type="match status" value="1"/>
</dbReference>
<dbReference type="SMART" id="SM00184">
    <property type="entry name" value="RING"/>
    <property type="match status" value="1"/>
</dbReference>
<dbReference type="Proteomes" id="UP001454036">
    <property type="component" value="Unassembled WGS sequence"/>
</dbReference>
<evidence type="ECO:0000313" key="8">
    <source>
        <dbReference type="EMBL" id="GAA0173079.1"/>
    </source>
</evidence>
<protein>
    <recommendedName>
        <fullName evidence="7">RING-type domain-containing protein</fullName>
    </recommendedName>
</protein>
<feature type="compositionally biased region" description="Polar residues" evidence="5">
    <location>
        <begin position="159"/>
        <end position="172"/>
    </location>
</feature>
<dbReference type="AlphaFoldDB" id="A0AAV3RB46"/>
<keyword evidence="6" id="KW-0812">Transmembrane</keyword>
<evidence type="ECO:0000256" key="5">
    <source>
        <dbReference type="SAM" id="MobiDB-lite"/>
    </source>
</evidence>
<dbReference type="PROSITE" id="PS50089">
    <property type="entry name" value="ZF_RING_2"/>
    <property type="match status" value="1"/>
</dbReference>
<feature type="region of interest" description="Disordered" evidence="5">
    <location>
        <begin position="159"/>
        <end position="178"/>
    </location>
</feature>
<feature type="region of interest" description="Disordered" evidence="5">
    <location>
        <begin position="1"/>
        <end position="23"/>
    </location>
</feature>
<sequence length="178" mass="19150">MSPSRFLGGATPPTPPTTTPQETQTAVDSDFVVILAALLCALICILGLIAVARCAWLRRLSGGATTTTANKGVKKKVLNSLPKETYRNDDVLVECAICLMEFVEGDEMRLLPQCGHGFHVQCIDTWLGSHSSCPSCRQVLVVARCHKCGKFPAAEVAAPTSSTGREQQQQHEVPSFLP</sequence>
<dbReference type="EMBL" id="BAABME010041832">
    <property type="protein sequence ID" value="GAA0173079.1"/>
    <property type="molecule type" value="Genomic_DNA"/>
</dbReference>
<keyword evidence="2 4" id="KW-0863">Zinc-finger</keyword>
<dbReference type="InterPro" id="IPR052788">
    <property type="entry name" value="RING-type_E3_ligase_ATL"/>
</dbReference>
<dbReference type="GO" id="GO:0008270">
    <property type="term" value="F:zinc ion binding"/>
    <property type="evidence" value="ECO:0007669"/>
    <property type="project" value="UniProtKB-KW"/>
</dbReference>
<evidence type="ECO:0000313" key="9">
    <source>
        <dbReference type="Proteomes" id="UP001454036"/>
    </source>
</evidence>
<keyword evidence="6" id="KW-0472">Membrane</keyword>
<organism evidence="8 9">
    <name type="scientific">Lithospermum erythrorhizon</name>
    <name type="common">Purple gromwell</name>
    <name type="synonym">Lithospermum officinale var. erythrorhizon</name>
    <dbReference type="NCBI Taxonomy" id="34254"/>
    <lineage>
        <taxon>Eukaryota</taxon>
        <taxon>Viridiplantae</taxon>
        <taxon>Streptophyta</taxon>
        <taxon>Embryophyta</taxon>
        <taxon>Tracheophyta</taxon>
        <taxon>Spermatophyta</taxon>
        <taxon>Magnoliopsida</taxon>
        <taxon>eudicotyledons</taxon>
        <taxon>Gunneridae</taxon>
        <taxon>Pentapetalae</taxon>
        <taxon>asterids</taxon>
        <taxon>lamiids</taxon>
        <taxon>Boraginales</taxon>
        <taxon>Boraginaceae</taxon>
        <taxon>Boraginoideae</taxon>
        <taxon>Lithospermeae</taxon>
        <taxon>Lithospermum</taxon>
    </lineage>
</organism>
<dbReference type="InterPro" id="IPR013083">
    <property type="entry name" value="Znf_RING/FYVE/PHD"/>
</dbReference>